<feature type="compositionally biased region" description="Basic and acidic residues" evidence="1">
    <location>
        <begin position="308"/>
        <end position="330"/>
    </location>
</feature>
<feature type="region of interest" description="Disordered" evidence="1">
    <location>
        <begin position="295"/>
        <end position="334"/>
    </location>
</feature>
<protein>
    <recommendedName>
        <fullName evidence="4">G-patch domain-containing protein</fullName>
    </recommendedName>
</protein>
<reference evidence="2 3" key="1">
    <citation type="journal article" date="2024" name="BMC Biol.">
        <title>Comparative genomics of Ascetosporea gives new insight into the evolutionary basis for animal parasitism in Rhizaria.</title>
        <authorList>
            <person name="Hiltunen Thoren M."/>
            <person name="Onut-Brannstrom I."/>
            <person name="Alfjorden A."/>
            <person name="Peckova H."/>
            <person name="Swords F."/>
            <person name="Hooper C."/>
            <person name="Holzer A.S."/>
            <person name="Bass D."/>
            <person name="Burki F."/>
        </authorList>
    </citation>
    <scope>NUCLEOTIDE SEQUENCE [LARGE SCALE GENOMIC DNA]</scope>
    <source>
        <strain evidence="2">20-A016</strain>
    </source>
</reference>
<feature type="non-terminal residue" evidence="2">
    <location>
        <position position="1"/>
    </location>
</feature>
<evidence type="ECO:0000256" key="1">
    <source>
        <dbReference type="SAM" id="MobiDB-lite"/>
    </source>
</evidence>
<feature type="compositionally biased region" description="Basic and acidic residues" evidence="1">
    <location>
        <begin position="45"/>
        <end position="55"/>
    </location>
</feature>
<sequence length="362" mass="41177">IVFYDGGKLSQCRSTPSILLKQPANKTPNIFDQKNPPENSAENENPTRKNIVEDDYKDDGFGEFERHTKGVGLRILEKHGFKDRLGAGEDGRLNPVLPHNVNSRCLGDFFKAKNALLLSSPEQSAVSTEIEDSSSDFNRKDKENDSDNENSDFGEDDDFFFKVDYCNNDIKRSPDINDIESPDENGSFGKTEKDTKKDEKIDFGEDDSEANWDFAKDIDGDQNKSYAEEGFRSRKSERERREALRTKWLRRGEREMAESEKLKISQTVENCLDRAFQSDGDVLRCAQVVGMSEEKGGGEVAQNGEWGDPERALRSEESEEEFARADRDSDPFGLLDAEDDMEFEEPDSDPLKDAYRGRKFFC</sequence>
<evidence type="ECO:0000313" key="3">
    <source>
        <dbReference type="Proteomes" id="UP001439008"/>
    </source>
</evidence>
<proteinExistence type="predicted"/>
<gene>
    <name evidence="2" type="ORF">MHBO_003394</name>
</gene>
<feature type="region of interest" description="Disordered" evidence="1">
    <location>
        <begin position="120"/>
        <end position="155"/>
    </location>
</feature>
<name>A0ABV2AQC2_9EUKA</name>
<evidence type="ECO:0000313" key="2">
    <source>
        <dbReference type="EMBL" id="MES1921859.1"/>
    </source>
</evidence>
<accession>A0ABV2AQC2</accession>
<feature type="region of interest" description="Disordered" evidence="1">
    <location>
        <begin position="19"/>
        <end position="55"/>
    </location>
</feature>
<feature type="compositionally biased region" description="Basic and acidic residues" evidence="1">
    <location>
        <begin position="190"/>
        <end position="203"/>
    </location>
</feature>
<feature type="compositionally biased region" description="Basic and acidic residues" evidence="1">
    <location>
        <begin position="214"/>
        <end position="241"/>
    </location>
</feature>
<keyword evidence="3" id="KW-1185">Reference proteome</keyword>
<feature type="region of interest" description="Disordered" evidence="1">
    <location>
        <begin position="172"/>
        <end position="241"/>
    </location>
</feature>
<organism evidence="2 3">
    <name type="scientific">Bonamia ostreae</name>
    <dbReference type="NCBI Taxonomy" id="126728"/>
    <lineage>
        <taxon>Eukaryota</taxon>
        <taxon>Sar</taxon>
        <taxon>Rhizaria</taxon>
        <taxon>Endomyxa</taxon>
        <taxon>Ascetosporea</taxon>
        <taxon>Haplosporida</taxon>
        <taxon>Bonamia</taxon>
    </lineage>
</organism>
<comment type="caution">
    <text evidence="2">The sequence shown here is derived from an EMBL/GenBank/DDBJ whole genome shotgun (WGS) entry which is preliminary data.</text>
</comment>
<evidence type="ECO:0008006" key="4">
    <source>
        <dbReference type="Google" id="ProtNLM"/>
    </source>
</evidence>
<dbReference type="EMBL" id="JBDODL010001864">
    <property type="protein sequence ID" value="MES1921859.1"/>
    <property type="molecule type" value="Genomic_DNA"/>
</dbReference>
<feature type="compositionally biased region" description="Acidic residues" evidence="1">
    <location>
        <begin position="146"/>
        <end position="155"/>
    </location>
</feature>
<dbReference type="Proteomes" id="UP001439008">
    <property type="component" value="Unassembled WGS sequence"/>
</dbReference>